<reference evidence="2" key="2">
    <citation type="submission" date="2013-12" db="EMBL/GenBank/DDBJ databases">
        <authorList>
            <person name="Yu Y."/>
            <person name="Lee S."/>
            <person name="de Baynast K."/>
            <person name="Wissotski M."/>
            <person name="Liu L."/>
            <person name="Talag J."/>
            <person name="Goicoechea J."/>
            <person name="Angelova A."/>
            <person name="Jetty R."/>
            <person name="Kudrna D."/>
            <person name="Golser W."/>
            <person name="Rivera L."/>
            <person name="Zhang J."/>
            <person name="Wing R."/>
        </authorList>
    </citation>
    <scope>NUCLEOTIDE SEQUENCE</scope>
</reference>
<dbReference type="Gramene" id="LPERR07G03130.6">
    <property type="protein sequence ID" value="LPERR07G03130.6"/>
    <property type="gene ID" value="LPERR07G03130"/>
</dbReference>
<dbReference type="AlphaFoldDB" id="A0A0D9WVN2"/>
<reference evidence="1 2" key="1">
    <citation type="submission" date="2012-08" db="EMBL/GenBank/DDBJ databases">
        <title>Oryza genome evolution.</title>
        <authorList>
            <person name="Wing R.A."/>
        </authorList>
    </citation>
    <scope>NUCLEOTIDE SEQUENCE</scope>
</reference>
<keyword evidence="2" id="KW-1185">Reference proteome</keyword>
<protein>
    <submittedName>
        <fullName evidence="1">Uncharacterized protein</fullName>
    </submittedName>
</protein>
<accession>A0A0D9WVN2</accession>
<evidence type="ECO:0000313" key="2">
    <source>
        <dbReference type="Proteomes" id="UP000032180"/>
    </source>
</evidence>
<dbReference type="HOGENOM" id="CLU_1828114_0_0_1"/>
<organism evidence="1 2">
    <name type="scientific">Leersia perrieri</name>
    <dbReference type="NCBI Taxonomy" id="77586"/>
    <lineage>
        <taxon>Eukaryota</taxon>
        <taxon>Viridiplantae</taxon>
        <taxon>Streptophyta</taxon>
        <taxon>Embryophyta</taxon>
        <taxon>Tracheophyta</taxon>
        <taxon>Spermatophyta</taxon>
        <taxon>Magnoliopsida</taxon>
        <taxon>Liliopsida</taxon>
        <taxon>Poales</taxon>
        <taxon>Poaceae</taxon>
        <taxon>BOP clade</taxon>
        <taxon>Oryzoideae</taxon>
        <taxon>Oryzeae</taxon>
        <taxon>Oryzinae</taxon>
        <taxon>Leersia</taxon>
    </lineage>
</organism>
<proteinExistence type="predicted"/>
<name>A0A0D9WVN2_9ORYZ</name>
<dbReference type="Proteomes" id="UP000032180">
    <property type="component" value="Chromosome 7"/>
</dbReference>
<sequence>MSSSSGYTRAASDSDELLLLAPCSPASSAAEAETFFVLRKRPPLPLARRIAWRWRDSWRYGCGGEGRRRRINSCQNGLVREGFSPWTGQGLAQNVLGTPATAIINRNGRCPTLETVFWYTIDSPPWEDSQQLFSDVDSPRPTSVQVCHQ</sequence>
<reference evidence="1" key="3">
    <citation type="submission" date="2015-04" db="UniProtKB">
        <authorList>
            <consortium name="EnsemblPlants"/>
        </authorList>
    </citation>
    <scope>IDENTIFICATION</scope>
</reference>
<dbReference type="EnsemblPlants" id="LPERR07G03130.6">
    <property type="protein sequence ID" value="LPERR07G03130.6"/>
    <property type="gene ID" value="LPERR07G03130"/>
</dbReference>
<evidence type="ECO:0000313" key="1">
    <source>
        <dbReference type="EnsemblPlants" id="LPERR07G03130.6"/>
    </source>
</evidence>